<evidence type="ECO:0000256" key="8">
    <source>
        <dbReference type="ARBA" id="ARBA00023128"/>
    </source>
</evidence>
<keyword evidence="9 10" id="KW-0472">Membrane</keyword>
<evidence type="ECO:0000256" key="2">
    <source>
        <dbReference type="ARBA" id="ARBA00004673"/>
    </source>
</evidence>
<proteinExistence type="inferred from homology"/>
<dbReference type="AlphaFoldDB" id="A0A1X2HLN7"/>
<feature type="transmembrane region" description="Helical" evidence="10">
    <location>
        <begin position="47"/>
        <end position="66"/>
    </location>
</feature>
<dbReference type="SUPFAM" id="SSF81427">
    <property type="entry name" value="Mitochondrial cytochrome c oxidase subunit VIIc (aka VIIIa)"/>
    <property type="match status" value="1"/>
</dbReference>
<comment type="subcellular location">
    <subcellularLocation>
        <location evidence="1 10">Mitochondrion inner membrane</location>
        <topology evidence="1 10">Single-pass membrane protein</topology>
    </subcellularLocation>
</comment>
<dbReference type="Pfam" id="PF02935">
    <property type="entry name" value="COX7C"/>
    <property type="match status" value="1"/>
</dbReference>
<name>A0A1X2HLN7_SYNRA</name>
<keyword evidence="4 10" id="KW-0812">Transmembrane</keyword>
<comment type="caution">
    <text evidence="11">The sequence shown here is derived from an EMBL/GenBank/DDBJ whole genome shotgun (WGS) entry which is preliminary data.</text>
</comment>
<keyword evidence="5 10" id="KW-0999">Mitochondrion inner membrane</keyword>
<evidence type="ECO:0000256" key="10">
    <source>
        <dbReference type="RuleBase" id="RU368123"/>
    </source>
</evidence>
<keyword evidence="12" id="KW-1185">Reference proteome</keyword>
<organism evidence="11 12">
    <name type="scientific">Syncephalastrum racemosum</name>
    <name type="common">Filamentous fungus</name>
    <dbReference type="NCBI Taxonomy" id="13706"/>
    <lineage>
        <taxon>Eukaryota</taxon>
        <taxon>Fungi</taxon>
        <taxon>Fungi incertae sedis</taxon>
        <taxon>Mucoromycota</taxon>
        <taxon>Mucoromycotina</taxon>
        <taxon>Mucoromycetes</taxon>
        <taxon>Mucorales</taxon>
        <taxon>Syncephalastraceae</taxon>
        <taxon>Syncephalastrum</taxon>
    </lineage>
</organism>
<dbReference type="STRING" id="13706.A0A1X2HLN7"/>
<evidence type="ECO:0000256" key="6">
    <source>
        <dbReference type="ARBA" id="ARBA00022946"/>
    </source>
</evidence>
<dbReference type="GO" id="GO:0045277">
    <property type="term" value="C:respiratory chain complex IV"/>
    <property type="evidence" value="ECO:0007669"/>
    <property type="project" value="UniProtKB-UniRule"/>
</dbReference>
<dbReference type="OMA" id="YHFENTH"/>
<keyword evidence="7 10" id="KW-1133">Transmembrane helix</keyword>
<dbReference type="PANTHER" id="PTHR13313:SF0">
    <property type="entry name" value="CYTOCHROME C OXIDASE SUBUNIT 7C, MITOCHONDRIAL"/>
    <property type="match status" value="1"/>
</dbReference>
<keyword evidence="6 10" id="KW-0809">Transit peptide</keyword>
<dbReference type="Gene3D" id="4.10.49.10">
    <property type="entry name" value="Cytochrome c oxidase subunit VIIc"/>
    <property type="match status" value="1"/>
</dbReference>
<reference evidence="11 12" key="1">
    <citation type="submission" date="2016-07" db="EMBL/GenBank/DDBJ databases">
        <title>Pervasive Adenine N6-methylation of Active Genes in Fungi.</title>
        <authorList>
            <consortium name="DOE Joint Genome Institute"/>
            <person name="Mondo S.J."/>
            <person name="Dannebaum R.O."/>
            <person name="Kuo R.C."/>
            <person name="Labutti K."/>
            <person name="Haridas S."/>
            <person name="Kuo A."/>
            <person name="Salamov A."/>
            <person name="Ahrendt S.R."/>
            <person name="Lipzen A."/>
            <person name="Sullivan W."/>
            <person name="Andreopoulos W.B."/>
            <person name="Clum A."/>
            <person name="Lindquist E."/>
            <person name="Daum C."/>
            <person name="Ramamoorthy G.K."/>
            <person name="Gryganskyi A."/>
            <person name="Culley D."/>
            <person name="Magnuson J.K."/>
            <person name="James T.Y."/>
            <person name="O'Malley M.A."/>
            <person name="Stajich J.E."/>
            <person name="Spatafora J.W."/>
            <person name="Visel A."/>
            <person name="Grigoriev I.V."/>
        </authorList>
    </citation>
    <scope>NUCLEOTIDE SEQUENCE [LARGE SCALE GENOMIC DNA]</scope>
    <source>
        <strain evidence="11 12">NRRL 2496</strain>
    </source>
</reference>
<dbReference type="PANTHER" id="PTHR13313">
    <property type="entry name" value="CYTOCHROME C OXIDASE SUBUNIT VIIC"/>
    <property type="match status" value="1"/>
</dbReference>
<evidence type="ECO:0000256" key="4">
    <source>
        <dbReference type="ARBA" id="ARBA00022692"/>
    </source>
</evidence>
<comment type="function">
    <text evidence="10">Component of the cytochrome c oxidase, the last enzyme in the mitochondrial electron transport chain which drives oxidative phosphorylation. The respiratory chain contains 3 multisubunit complexes succinate dehydrogenase (complex II, CII), ubiquinol-cytochrome c oxidoreductase (cytochrome b-c1 complex, complex III, CIII) and cytochrome c oxidase (complex IV, CIV), that cooperate to transfer electrons derived from NADH and succinate to molecular oxygen, creating an electrochemical gradient over the inner membrane that drives transmembrane transport and the ATP synthase. Cytochrome c oxidase is the component of the respiratory chain that catalyzes the reduction of oxygen to water. Electrons originating from reduced cytochrome c in the intermembrane space (IMS) are transferred via the dinuclear copper A center (CU(A)) of subunit 2 and heme A of subunit 1 to the active site in subunit 1, a binuclear center (BNC) formed by heme A3 and copper B (CU(B)). The BNC reduces molecular oxygen to 2 water molecules using 4 electrons from cytochrome c in the IMS and 4 protons from the mitochondrial matrix.</text>
</comment>
<evidence type="ECO:0000256" key="7">
    <source>
        <dbReference type="ARBA" id="ARBA00022989"/>
    </source>
</evidence>
<evidence type="ECO:0000313" key="12">
    <source>
        <dbReference type="Proteomes" id="UP000242180"/>
    </source>
</evidence>
<gene>
    <name evidence="11" type="ORF">BCR43DRAFT_484960</name>
</gene>
<dbReference type="UniPathway" id="UPA00705"/>
<dbReference type="OrthoDB" id="9974841at2759"/>
<dbReference type="InterPro" id="IPR036636">
    <property type="entry name" value="COX7C/Cox8_sf"/>
</dbReference>
<keyword evidence="8 10" id="KW-0496">Mitochondrion</keyword>
<comment type="pathway">
    <text evidence="2 10">Energy metabolism; oxidative phosphorylation.</text>
</comment>
<comment type="subunit">
    <text evidence="10">Component of the cytochrome c oxidase (complex IV, CIV), a multisubunit enzyme composed of a catalytic core of 3 subunits and several supernumerary subunits. The complex exists as a monomer or a dimer and forms supercomplexes (SCs) in the inner mitochondrial membrane with ubiquinol-cytochrome c oxidoreductase (cytochrome b-c1 complex, complex III, CIII).</text>
</comment>
<evidence type="ECO:0000256" key="3">
    <source>
        <dbReference type="ARBA" id="ARBA00010514"/>
    </source>
</evidence>
<dbReference type="EMBL" id="MCGN01000002">
    <property type="protein sequence ID" value="ORZ00290.1"/>
    <property type="molecule type" value="Genomic_DNA"/>
</dbReference>
<dbReference type="Proteomes" id="UP000242180">
    <property type="component" value="Unassembled WGS sequence"/>
</dbReference>
<dbReference type="InterPro" id="IPR004202">
    <property type="entry name" value="COX7C/Cox8"/>
</dbReference>
<protein>
    <recommendedName>
        <fullName evidence="10">Cytochrome c oxidase subunit 8, mitochondrial</fullName>
    </recommendedName>
    <alternativeName>
        <fullName evidence="10">Cytochrome c oxidase polypeptide VIII</fullName>
    </alternativeName>
</protein>
<dbReference type="GO" id="GO:0005743">
    <property type="term" value="C:mitochondrial inner membrane"/>
    <property type="evidence" value="ECO:0007669"/>
    <property type="project" value="UniProtKB-SubCell"/>
</dbReference>
<evidence type="ECO:0000256" key="5">
    <source>
        <dbReference type="ARBA" id="ARBA00022792"/>
    </source>
</evidence>
<evidence type="ECO:0000256" key="9">
    <source>
        <dbReference type="ARBA" id="ARBA00023136"/>
    </source>
</evidence>
<evidence type="ECO:0000256" key="1">
    <source>
        <dbReference type="ARBA" id="ARBA00004434"/>
    </source>
</evidence>
<evidence type="ECO:0000313" key="11">
    <source>
        <dbReference type="EMBL" id="ORZ00290.1"/>
    </source>
</evidence>
<dbReference type="GO" id="GO:0006123">
    <property type="term" value="P:mitochondrial electron transport, cytochrome c to oxygen"/>
    <property type="evidence" value="ECO:0007669"/>
    <property type="project" value="UniProtKB-UniRule"/>
</dbReference>
<dbReference type="InParanoid" id="A0A1X2HLN7"/>
<comment type="similarity">
    <text evidence="3 10">Belongs to the cytochrome c oxidase VIIc family.</text>
</comment>
<accession>A0A1X2HLN7</accession>
<sequence length="74" mass="8371">MNPAFLARSAMRTRAVGNRQLVRSDLYHFENTHGQNLPFKSTNRTTFAIKFVLFMGLGFSAPLLGAKWQFHKAG</sequence>